<proteinExistence type="predicted"/>
<comment type="caution">
    <text evidence="2">The sequence shown here is derived from an EMBL/GenBank/DDBJ whole genome shotgun (WGS) entry which is preliminary data.</text>
</comment>
<dbReference type="InterPro" id="IPR012902">
    <property type="entry name" value="N_methyl_site"/>
</dbReference>
<sequence>MAEKLVKNMTKFERLTHNRIQRGFSLIEVLVALVILVIGLIGIFNLHIVAKRGSFESFQQTQASYYANDIINRMKLNRTQLASYDGDYVGSQTAITPVSPACEGGTLCTPAQLVAWDLYEWRSAFSGEYEIVGTQNVGGLDTPTACIKVNGNSVSVTMTWRGISETSDNIGSIECGTSSKRRRVFTIQTVI</sequence>
<reference evidence="2 3" key="1">
    <citation type="submission" date="2024-09" db="EMBL/GenBank/DDBJ databases">
        <authorList>
            <person name="Zhang Y."/>
        </authorList>
    </citation>
    <scope>NUCLEOTIDE SEQUENCE [LARGE SCALE GENOMIC DNA]</scope>
    <source>
        <strain evidence="2 3">SH314</strain>
    </source>
</reference>
<dbReference type="NCBIfam" id="TIGR02523">
    <property type="entry name" value="type_IV_pilV"/>
    <property type="match status" value="1"/>
</dbReference>
<accession>A0ABV4VRZ5</accession>
<keyword evidence="1" id="KW-0472">Membrane</keyword>
<evidence type="ECO:0000313" key="3">
    <source>
        <dbReference type="Proteomes" id="UP001576726"/>
    </source>
</evidence>
<gene>
    <name evidence="2" type="primary">pilV</name>
    <name evidence="2" type="ORF">ACE02L_04220</name>
</gene>
<dbReference type="RefSeq" id="WP_374918502.1">
    <property type="nucleotide sequence ID" value="NZ_JBHFGJ010000002.1"/>
</dbReference>
<keyword evidence="1" id="KW-1133">Transmembrane helix</keyword>
<protein>
    <submittedName>
        <fullName evidence="2">Type IV pilus modification protein PilV</fullName>
    </submittedName>
</protein>
<evidence type="ECO:0000313" key="2">
    <source>
        <dbReference type="EMBL" id="MFB2651932.1"/>
    </source>
</evidence>
<name>A0ABV4VRZ5_9GAMM</name>
<keyword evidence="1" id="KW-0812">Transmembrane</keyword>
<evidence type="ECO:0000256" key="1">
    <source>
        <dbReference type="SAM" id="Phobius"/>
    </source>
</evidence>
<keyword evidence="3" id="KW-1185">Reference proteome</keyword>
<organism evidence="2 3">
    <name type="scientific">Shewanella seohaensis</name>
    <dbReference type="NCBI Taxonomy" id="755175"/>
    <lineage>
        <taxon>Bacteria</taxon>
        <taxon>Pseudomonadati</taxon>
        <taxon>Pseudomonadota</taxon>
        <taxon>Gammaproteobacteria</taxon>
        <taxon>Alteromonadales</taxon>
        <taxon>Shewanellaceae</taxon>
        <taxon>Shewanella</taxon>
    </lineage>
</organism>
<dbReference type="EMBL" id="JBHFGJ010000002">
    <property type="protein sequence ID" value="MFB2651932.1"/>
    <property type="molecule type" value="Genomic_DNA"/>
</dbReference>
<dbReference type="NCBIfam" id="TIGR02532">
    <property type="entry name" value="IV_pilin_GFxxxE"/>
    <property type="match status" value="1"/>
</dbReference>
<dbReference type="Pfam" id="PF07963">
    <property type="entry name" value="N_methyl"/>
    <property type="match status" value="1"/>
</dbReference>
<dbReference type="Proteomes" id="UP001576726">
    <property type="component" value="Unassembled WGS sequence"/>
</dbReference>
<dbReference type="InterPro" id="IPR013362">
    <property type="entry name" value="Pilus_4_PilV"/>
</dbReference>
<feature type="transmembrane region" description="Helical" evidence="1">
    <location>
        <begin position="24"/>
        <end position="50"/>
    </location>
</feature>